<dbReference type="InterPro" id="IPR036316">
    <property type="entry name" value="Pili_assmbl_chap_C_dom_sf"/>
</dbReference>
<evidence type="ECO:0000259" key="7">
    <source>
        <dbReference type="Pfam" id="PF00345"/>
    </source>
</evidence>
<dbReference type="Gene3D" id="2.60.40.10">
    <property type="entry name" value="Immunoglobulins"/>
    <property type="match status" value="2"/>
</dbReference>
<sequence>MKNGSFFAHAHAAARPFAAGLTFVVVTAFSASAAGTSDNAPSSVAAPVRILSSRVVFNEQDHAASLSIENNSDAPLLVSASVSPFAGVGLVSEATEDFMVSPGIKLVRPGEIRPFRIIRLREDLPKDEESLYIVNLRLLPGEASQNTSSQQSETQQEKARINVSFLGSVKLFWRPDAIANAFGSEEARSRMQARCEGDAITLVNPSPYWCTVSSLKTPSSRAKAPHEHIRTELFPMIEPHGTLTMPLDHSERCPKTLDFSLIGENGRVTAPRTLDVEKGMP</sequence>
<dbReference type="Pfam" id="PF00345">
    <property type="entry name" value="PapD_N"/>
    <property type="match status" value="1"/>
</dbReference>
<dbReference type="RefSeq" id="WP_205102373.1">
    <property type="nucleotide sequence ID" value="NZ_JACJJC010000006.1"/>
</dbReference>
<comment type="subcellular location">
    <subcellularLocation>
        <location evidence="1">Periplasm</location>
    </subcellularLocation>
</comment>
<dbReference type="SUPFAM" id="SSF49584">
    <property type="entry name" value="Periplasmic chaperone C-domain"/>
    <property type="match status" value="1"/>
</dbReference>
<protein>
    <submittedName>
        <fullName evidence="9">Molecular chaperone</fullName>
    </submittedName>
</protein>
<feature type="domain" description="Pili assembly chaperone C-terminal" evidence="8">
    <location>
        <begin position="203"/>
        <end position="268"/>
    </location>
</feature>
<organism evidence="9 10">
    <name type="scientific">Sutterella massiliensis</name>
    <dbReference type="NCBI Taxonomy" id="1816689"/>
    <lineage>
        <taxon>Bacteria</taxon>
        <taxon>Pseudomonadati</taxon>
        <taxon>Pseudomonadota</taxon>
        <taxon>Betaproteobacteria</taxon>
        <taxon>Burkholderiales</taxon>
        <taxon>Sutterellaceae</taxon>
        <taxon>Sutterella</taxon>
    </lineage>
</organism>
<dbReference type="PANTHER" id="PTHR30251:SF0">
    <property type="entry name" value="FIMBRIAL CHAPERONE PROTEIN ELFD-RELATED"/>
    <property type="match status" value="1"/>
</dbReference>
<dbReference type="InterPro" id="IPR008962">
    <property type="entry name" value="PapD-like_sf"/>
</dbReference>
<dbReference type="Pfam" id="PF02753">
    <property type="entry name" value="PapD_C"/>
    <property type="match status" value="1"/>
</dbReference>
<dbReference type="InterPro" id="IPR016148">
    <property type="entry name" value="Pili_assmbl_chaperone_C"/>
</dbReference>
<evidence type="ECO:0000259" key="8">
    <source>
        <dbReference type="Pfam" id="PF02753"/>
    </source>
</evidence>
<evidence type="ECO:0000256" key="4">
    <source>
        <dbReference type="ARBA" id="ARBA00022764"/>
    </source>
</evidence>
<keyword evidence="4" id="KW-0574">Periplasm</keyword>
<dbReference type="PRINTS" id="PR00969">
    <property type="entry name" value="CHAPERONPILI"/>
</dbReference>
<evidence type="ECO:0000256" key="2">
    <source>
        <dbReference type="ARBA" id="ARBA00007399"/>
    </source>
</evidence>
<evidence type="ECO:0000256" key="6">
    <source>
        <dbReference type="SAM" id="SignalP"/>
    </source>
</evidence>
<dbReference type="InterPro" id="IPR016147">
    <property type="entry name" value="Pili_assmbl_chaperone_N"/>
</dbReference>
<dbReference type="Proteomes" id="UP000715095">
    <property type="component" value="Unassembled WGS sequence"/>
</dbReference>
<keyword evidence="10" id="KW-1185">Reference proteome</keyword>
<keyword evidence="3 6" id="KW-0732">Signal</keyword>
<dbReference type="PANTHER" id="PTHR30251">
    <property type="entry name" value="PILUS ASSEMBLY CHAPERONE"/>
    <property type="match status" value="1"/>
</dbReference>
<comment type="similarity">
    <text evidence="2">Belongs to the periplasmic pilus chaperone family.</text>
</comment>
<comment type="caution">
    <text evidence="9">The sequence shown here is derived from an EMBL/GenBank/DDBJ whole genome shotgun (WGS) entry which is preliminary data.</text>
</comment>
<evidence type="ECO:0000313" key="9">
    <source>
        <dbReference type="EMBL" id="MBM6703906.1"/>
    </source>
</evidence>
<dbReference type="InterPro" id="IPR050643">
    <property type="entry name" value="Periplasmic_pilus_chap"/>
</dbReference>
<proteinExistence type="inferred from homology"/>
<accession>A0ABS2DRE7</accession>
<feature type="chain" id="PRO_5045166405" evidence="6">
    <location>
        <begin position="34"/>
        <end position="281"/>
    </location>
</feature>
<dbReference type="EMBL" id="JACJJC010000006">
    <property type="protein sequence ID" value="MBM6703906.1"/>
    <property type="molecule type" value="Genomic_DNA"/>
</dbReference>
<evidence type="ECO:0000313" key="10">
    <source>
        <dbReference type="Proteomes" id="UP000715095"/>
    </source>
</evidence>
<dbReference type="InterPro" id="IPR001829">
    <property type="entry name" value="Pili_assmbl_chaperone_bac"/>
</dbReference>
<dbReference type="SUPFAM" id="SSF49354">
    <property type="entry name" value="PapD-like"/>
    <property type="match status" value="1"/>
</dbReference>
<feature type="domain" description="Pili assembly chaperone N-terminal" evidence="7">
    <location>
        <begin position="49"/>
        <end position="178"/>
    </location>
</feature>
<gene>
    <name evidence="9" type="ORF">H6A60_05330</name>
</gene>
<feature type="signal peptide" evidence="6">
    <location>
        <begin position="1"/>
        <end position="33"/>
    </location>
</feature>
<keyword evidence="5" id="KW-0143">Chaperone</keyword>
<evidence type="ECO:0000256" key="5">
    <source>
        <dbReference type="ARBA" id="ARBA00023186"/>
    </source>
</evidence>
<evidence type="ECO:0000256" key="3">
    <source>
        <dbReference type="ARBA" id="ARBA00022729"/>
    </source>
</evidence>
<reference evidence="9 10" key="1">
    <citation type="journal article" date="2021" name="Sci. Rep.">
        <title>The distribution of antibiotic resistance genes in chicken gut microbiota commensals.</title>
        <authorList>
            <person name="Juricova H."/>
            <person name="Matiasovicova J."/>
            <person name="Kubasova T."/>
            <person name="Cejkova D."/>
            <person name="Rychlik I."/>
        </authorList>
    </citation>
    <scope>NUCLEOTIDE SEQUENCE [LARGE SCALE GENOMIC DNA]</scope>
    <source>
        <strain evidence="9 10">An829</strain>
    </source>
</reference>
<dbReference type="InterPro" id="IPR013783">
    <property type="entry name" value="Ig-like_fold"/>
</dbReference>
<name>A0ABS2DRE7_9BURK</name>
<evidence type="ECO:0000256" key="1">
    <source>
        <dbReference type="ARBA" id="ARBA00004418"/>
    </source>
</evidence>